<feature type="chain" id="PRO_5042475829" evidence="1">
    <location>
        <begin position="18"/>
        <end position="1235"/>
    </location>
</feature>
<dbReference type="InterPro" id="IPR011030">
    <property type="entry name" value="Lipovitellin_superhlx_dom"/>
</dbReference>
<gene>
    <name evidence="2" type="ORF">SGQ18_15155</name>
    <name evidence="3" type="ORF">SGQ44_15140</name>
</gene>
<dbReference type="Pfam" id="PF01963">
    <property type="entry name" value="TraB_PrgY_gumN"/>
    <property type="match status" value="1"/>
</dbReference>
<sequence>MKKLLFILFFITSFLQAQDNSLFWEISGNGLAKNSYLYGTMHVSEKVSFHLSDLFFKNLLASDIVANESNPETWSDLNDLMKNNYDNTYLNYKNNSQYSDFYLFPTDKETIKTIFVNDNSFFRNMLSGVEGDQADFQENTVLDMFIYQTGRKYKKRITGLEDAKESMLSLLQIMDDGAKPKEENRLLLMKIVKNRNPTEVMKEFYREKDIVMLDSIYKLMFSKKAHDLLIVNRNKIMTKSIDSIAKTGSLFSAVGAAHLAGKEGIIELLRQKGYTVKPLIDVFTEKGKNQKKDIEAYFPNPNFVTASTSDGMITLPLYKKTIEENQNVGSPDFTNGGAINIKRIPLNQFLKKDNEVYKATSLDSLFFEKIAGDIIQKKYFEQENFSGYDIKNITKTGNNQRSRFYITPLEIISISMTGPTNYVRQYESEVFENIKIKSFKTNWEKIKPKKGGFEIELPAFNFVSGNTPEKPNDIEMQAYDHQEKGYYFLTEKTVNDTNILENSEYEHKQIHYQFYLQHDIDSTQTKLDKYKNSYASASKLGQKEINLKSYIVGNKYYLLGTVNASSANSQRFFNSFSAAPYLYQSKTRILTDSLAGFSIEIPEKQNEKLFLNIKKDKITSKNTFEDSSKFYSFDSESKKTVDMQYYKYSKYESTVSNDTVYARFKKTFLNFRDNREEDFDDEEFNEDYSENQSNTTSLLNSTLYSKKGFSKSSWNKNLQDKNNDYEFVKETTSFDKDKNIYTYDALVSRPNTSQSVKYKMIYHDNSYYLLSSLVEKNNPDKDTFIEKTYQTLRLKQTQKKELTEDKVSLFIEDAKSEKDTIRYSALKSVGALKIEKKDLDQVTNFLNTFNFKDNETDAISTLLEKVGSIEDPKVIPFLDRFYKNENTKTTVRISILKALSKQKSKNGYKKINELLDFDLPLPDNQYEITGLFYTFQNDATNSKDLFPDIFQYYSITEYNKPILDFTNDLLEKNLIPAKKLNAFKKIILTNAKLEYKRVLSWNQKKKIDSEDGEDSTEMYNDYEVTNSLENIINYIDLLSNFGNNDSTTKELFDKIKKLDILELNVELMRLGIIQNTVSQQEIKVSLDNPKTRFLTINLLLNAGKRELILFSDDEIAESAVLNFINPAPKDSIQLLHKKIVENNGKQITYYFYQISKKDKDSEITKKQLSAIAFINQNNRINPLAYAALSLKEMIEEESLEDEYQLIINQSLNDHHPRASFVKVKNNKENNIDFGF</sequence>
<evidence type="ECO:0000256" key="1">
    <source>
        <dbReference type="SAM" id="SignalP"/>
    </source>
</evidence>
<dbReference type="EMBL" id="JAWXVG010000008">
    <property type="protein sequence ID" value="MDX6183500.1"/>
    <property type="molecule type" value="Genomic_DNA"/>
</dbReference>
<keyword evidence="1" id="KW-0732">Signal</keyword>
<dbReference type="Proteomes" id="UP001270053">
    <property type="component" value="Unassembled WGS sequence"/>
</dbReference>
<accession>A0AAJ2S9H6</accession>
<dbReference type="Proteomes" id="UP001278738">
    <property type="component" value="Unassembled WGS sequence"/>
</dbReference>
<evidence type="ECO:0000313" key="4">
    <source>
        <dbReference type="Proteomes" id="UP001270053"/>
    </source>
</evidence>
<dbReference type="PANTHER" id="PTHR40590">
    <property type="entry name" value="CYTOPLASMIC PROTEIN-RELATED"/>
    <property type="match status" value="1"/>
</dbReference>
<dbReference type="RefSeq" id="WP_229976047.1">
    <property type="nucleotide sequence ID" value="NZ_CP087133.1"/>
</dbReference>
<evidence type="ECO:0000313" key="5">
    <source>
        <dbReference type="Proteomes" id="UP001278738"/>
    </source>
</evidence>
<evidence type="ECO:0000313" key="3">
    <source>
        <dbReference type="EMBL" id="MDX6187098.1"/>
    </source>
</evidence>
<evidence type="ECO:0000313" key="2">
    <source>
        <dbReference type="EMBL" id="MDX6183500.1"/>
    </source>
</evidence>
<name>A0AAJ2S9H6_9FLAO</name>
<reference evidence="3 5" key="1">
    <citation type="submission" date="2023-11" db="EMBL/GenBank/DDBJ databases">
        <title>Unpublished Manusciprt.</title>
        <authorList>
            <person name="Saticioglu I.B."/>
            <person name="Ay H."/>
            <person name="Ajmi N."/>
            <person name="Altun S."/>
            <person name="Duman M."/>
        </authorList>
    </citation>
    <scope>NUCLEOTIDE SEQUENCE</scope>
    <source>
        <strain evidence="2 5">Fl-33</strain>
        <strain evidence="3">Fl-77</strain>
    </source>
</reference>
<feature type="signal peptide" evidence="1">
    <location>
        <begin position="1"/>
        <end position="17"/>
    </location>
</feature>
<organism evidence="3 4">
    <name type="scientific">Flavobacterium flavipigmentatum</name>
    <dbReference type="NCBI Taxonomy" id="2893884"/>
    <lineage>
        <taxon>Bacteria</taxon>
        <taxon>Pseudomonadati</taxon>
        <taxon>Bacteroidota</taxon>
        <taxon>Flavobacteriia</taxon>
        <taxon>Flavobacteriales</taxon>
        <taxon>Flavobacteriaceae</taxon>
        <taxon>Flavobacterium</taxon>
    </lineage>
</organism>
<proteinExistence type="predicted"/>
<dbReference type="PANTHER" id="PTHR40590:SF1">
    <property type="entry name" value="CYTOPLASMIC PROTEIN"/>
    <property type="match status" value="1"/>
</dbReference>
<dbReference type="InterPro" id="IPR002816">
    <property type="entry name" value="TraB/PrgY/GumN_fam"/>
</dbReference>
<dbReference type="SUPFAM" id="SSF48431">
    <property type="entry name" value="Lipovitellin-phosvitin complex, superhelical domain"/>
    <property type="match status" value="1"/>
</dbReference>
<dbReference type="AlphaFoldDB" id="A0AAJ2S9H6"/>
<comment type="caution">
    <text evidence="3">The sequence shown here is derived from an EMBL/GenBank/DDBJ whole genome shotgun (WGS) entry which is preliminary data.</text>
</comment>
<protein>
    <submittedName>
        <fullName evidence="3">TraB/GumN family protein</fullName>
    </submittedName>
</protein>
<keyword evidence="5" id="KW-1185">Reference proteome</keyword>
<dbReference type="EMBL" id="JAWXVH010000009">
    <property type="protein sequence ID" value="MDX6187098.1"/>
    <property type="molecule type" value="Genomic_DNA"/>
</dbReference>
<dbReference type="InterPro" id="IPR047111">
    <property type="entry name" value="YbaP-like"/>
</dbReference>
<dbReference type="CDD" id="cd14789">
    <property type="entry name" value="Tiki"/>
    <property type="match status" value="1"/>
</dbReference>